<gene>
    <name evidence="1" type="ORF">WAK64_16105</name>
</gene>
<organism evidence="1 2">
    <name type="scientific">Bacillus spongiae</name>
    <dbReference type="NCBI Taxonomy" id="2683610"/>
    <lineage>
        <taxon>Bacteria</taxon>
        <taxon>Bacillati</taxon>
        <taxon>Bacillota</taxon>
        <taxon>Bacilli</taxon>
        <taxon>Bacillales</taxon>
        <taxon>Bacillaceae</taxon>
        <taxon>Bacillus</taxon>
    </lineage>
</organism>
<evidence type="ECO:0000313" key="2">
    <source>
        <dbReference type="Proteomes" id="UP001312865"/>
    </source>
</evidence>
<dbReference type="RefSeq" id="WP_336588019.1">
    <property type="nucleotide sequence ID" value="NZ_JBBAXC010000014.1"/>
</dbReference>
<dbReference type="Proteomes" id="UP001312865">
    <property type="component" value="Unassembled WGS sequence"/>
</dbReference>
<evidence type="ECO:0000313" key="1">
    <source>
        <dbReference type="EMBL" id="MEI5908571.1"/>
    </source>
</evidence>
<dbReference type="InterPro" id="IPR032675">
    <property type="entry name" value="LRR_dom_sf"/>
</dbReference>
<sequence length="135" mass="15742">MNNIKYLELWQIRGLSDISFISTLVGLENLFLQSLPNIEVLPNFTNLKKLRKIALENMKGLKDISSLEYAPSLIEFSHWSAMNMQVKDYIPLLKNPSLKRAAVGFGSNKRNNQFEEIAKEYHIDSEILWYNFPYE</sequence>
<keyword evidence="2" id="KW-1185">Reference proteome</keyword>
<dbReference type="SUPFAM" id="SSF52058">
    <property type="entry name" value="L domain-like"/>
    <property type="match status" value="1"/>
</dbReference>
<protein>
    <recommendedName>
        <fullName evidence="3">Leucine-rich repeat domain-containing protein</fullName>
    </recommendedName>
</protein>
<dbReference type="Gene3D" id="3.80.10.10">
    <property type="entry name" value="Ribonuclease Inhibitor"/>
    <property type="match status" value="1"/>
</dbReference>
<proteinExistence type="predicted"/>
<accession>A0ABU8HGR1</accession>
<dbReference type="EMBL" id="JBBAXC010000014">
    <property type="protein sequence ID" value="MEI5908571.1"/>
    <property type="molecule type" value="Genomic_DNA"/>
</dbReference>
<comment type="caution">
    <text evidence="1">The sequence shown here is derived from an EMBL/GenBank/DDBJ whole genome shotgun (WGS) entry which is preliminary data.</text>
</comment>
<reference evidence="1 2" key="1">
    <citation type="journal article" date="2018" name="J. Microbiol.">
        <title>Bacillus spongiae sp. nov., isolated from sponge of Jeju Island.</title>
        <authorList>
            <person name="Lee G.E."/>
            <person name="Im W.T."/>
            <person name="Park J.S."/>
        </authorList>
    </citation>
    <scope>NUCLEOTIDE SEQUENCE [LARGE SCALE GENOMIC DNA]</scope>
    <source>
        <strain evidence="1 2">135PIL107-10</strain>
    </source>
</reference>
<evidence type="ECO:0008006" key="3">
    <source>
        <dbReference type="Google" id="ProtNLM"/>
    </source>
</evidence>
<name>A0ABU8HGR1_9BACI</name>